<dbReference type="EC" id="1.2.7.1" evidence="2"/>
<keyword evidence="7" id="KW-1185">Reference proteome</keyword>
<dbReference type="NCBIfam" id="TIGR02179">
    <property type="entry name" value="PorD_KorD"/>
    <property type="match status" value="1"/>
</dbReference>
<dbReference type="GO" id="GO:0051539">
    <property type="term" value="F:4 iron, 4 sulfur cluster binding"/>
    <property type="evidence" value="ECO:0007669"/>
    <property type="project" value="InterPro"/>
</dbReference>
<dbReference type="InterPro" id="IPR019752">
    <property type="entry name" value="Pyrv/ketoisovalerate_OxRed_cat"/>
</dbReference>
<dbReference type="STRING" id="387631.Asulf_00881"/>
<accession>N0BCZ7</accession>
<organism evidence="6 7">
    <name type="scientific">Archaeoglobus sulfaticallidus PM70-1</name>
    <dbReference type="NCBI Taxonomy" id="387631"/>
    <lineage>
        <taxon>Archaea</taxon>
        <taxon>Methanobacteriati</taxon>
        <taxon>Methanobacteriota</taxon>
        <taxon>Archaeoglobi</taxon>
        <taxon>Archaeoglobales</taxon>
        <taxon>Archaeoglobaceae</taxon>
        <taxon>Archaeoglobus</taxon>
    </lineage>
</organism>
<dbReference type="GO" id="GO:0019164">
    <property type="term" value="F:pyruvate synthase activity"/>
    <property type="evidence" value="ECO:0007669"/>
    <property type="project" value="UniProtKB-EC"/>
</dbReference>
<dbReference type="KEGG" id="ast:Asulf_00881"/>
<dbReference type="PANTHER" id="PTHR43366">
    <property type="entry name" value="PYRUVATE SYNTHASE SUBUNIT PORC"/>
    <property type="match status" value="1"/>
</dbReference>
<evidence type="ECO:0000256" key="2">
    <source>
        <dbReference type="ARBA" id="ARBA00012822"/>
    </source>
</evidence>
<evidence type="ECO:0000256" key="4">
    <source>
        <dbReference type="ARBA" id="ARBA00049357"/>
    </source>
</evidence>
<dbReference type="SUPFAM" id="SSF53323">
    <property type="entry name" value="Pyruvate-ferredoxin oxidoreductase, PFOR, domain III"/>
    <property type="match status" value="1"/>
</dbReference>
<dbReference type="InterPro" id="IPR011898">
    <property type="entry name" value="PorD_KorD"/>
</dbReference>
<dbReference type="AlphaFoldDB" id="N0BCZ7"/>
<dbReference type="RefSeq" id="WP_015590486.1">
    <property type="nucleotide sequence ID" value="NC_021169.1"/>
</dbReference>
<dbReference type="eggNOG" id="arCOG01603">
    <property type="taxonomic scope" value="Archaea"/>
</dbReference>
<dbReference type="HOGENOM" id="CLU_060916_0_0_2"/>
<reference evidence="6 7" key="1">
    <citation type="journal article" date="2013" name="Genome Announc.">
        <title>Complete Genome Sequence of the Thermophilic and Facultatively Chemolithoautotrophic Sulfate Reducer Archaeoglobus sulfaticallidus Strain PM70-1T.</title>
        <authorList>
            <person name="Stokke R."/>
            <person name="Hocking W.P."/>
            <person name="Steinsbu B.O."/>
            <person name="Steen I.H."/>
        </authorList>
    </citation>
    <scope>NUCLEOTIDE SEQUENCE [LARGE SCALE GENOMIC DNA]</scope>
    <source>
        <strain evidence="6">PM70-1</strain>
    </source>
</reference>
<dbReference type="Gene3D" id="3.30.70.20">
    <property type="match status" value="1"/>
</dbReference>
<evidence type="ECO:0000313" key="6">
    <source>
        <dbReference type="EMBL" id="AGK60888.1"/>
    </source>
</evidence>
<dbReference type="PROSITE" id="PS51379">
    <property type="entry name" value="4FE4S_FER_2"/>
    <property type="match status" value="2"/>
</dbReference>
<dbReference type="InterPro" id="IPR051626">
    <property type="entry name" value="Oxidoreductase_gamma_subunit"/>
</dbReference>
<protein>
    <recommendedName>
        <fullName evidence="2">pyruvate synthase</fullName>
        <ecNumber evidence="2">1.2.7.1</ecNumber>
    </recommendedName>
</protein>
<feature type="domain" description="4Fe-4S ferredoxin-type" evidence="5">
    <location>
        <begin position="244"/>
        <end position="271"/>
    </location>
</feature>
<sequence length="281" mass="31178">MYLEIRIHGRGGQGVVTASKLIAEAAYLDGYYSQSMPFFGAERRGAPVVSFARISDEPIYRTSQVYEPDVVVIFDPVLINFPHVFSGLKEDGVVVVNSRDFLDARNIVMVDADGIAEKYDLVVAGMPVYNIPMLGALSHVVIYDSMRYVIERKFGEKALLAFDEAYMSASRVSGRDLRFDRVDSDLREIGRCEIPVSTPSVGVAGKTGLWRIVRPVVDRERCNECGTCSLYCPEGVISVVLGMVDIDYEYCKGCMICMSVCPKRAISGVKESEVKEYVRSS</sequence>
<dbReference type="PANTHER" id="PTHR43366:SF1">
    <property type="entry name" value="PYRUVATE SYNTHASE SUBUNIT PORC"/>
    <property type="match status" value="1"/>
</dbReference>
<dbReference type="eggNOG" id="arCOG01605">
    <property type="taxonomic scope" value="Archaea"/>
</dbReference>
<keyword evidence="3" id="KW-0560">Oxidoreductase</keyword>
<dbReference type="SUPFAM" id="SSF54862">
    <property type="entry name" value="4Fe-4S ferredoxins"/>
    <property type="match status" value="1"/>
</dbReference>
<evidence type="ECO:0000256" key="3">
    <source>
        <dbReference type="ARBA" id="ARBA00023002"/>
    </source>
</evidence>
<dbReference type="InterPro" id="IPR002869">
    <property type="entry name" value="Pyrv_flavodox_OxRed_cen"/>
</dbReference>
<comment type="subunit">
    <text evidence="1">Heterotetramer of one alpha, one beta, one delta and one gamma chain.</text>
</comment>
<feature type="domain" description="4Fe-4S ferredoxin-type" evidence="5">
    <location>
        <begin position="213"/>
        <end position="242"/>
    </location>
</feature>
<dbReference type="Pfam" id="PF01558">
    <property type="entry name" value="POR"/>
    <property type="match status" value="1"/>
</dbReference>
<evidence type="ECO:0000313" key="7">
    <source>
        <dbReference type="Proteomes" id="UP000013307"/>
    </source>
</evidence>
<dbReference type="Proteomes" id="UP000013307">
    <property type="component" value="Chromosome"/>
</dbReference>
<gene>
    <name evidence="6" type="ORF">Asulf_00881</name>
</gene>
<dbReference type="EMBL" id="CP005290">
    <property type="protein sequence ID" value="AGK60888.1"/>
    <property type="molecule type" value="Genomic_DNA"/>
</dbReference>
<dbReference type="InterPro" id="IPR017896">
    <property type="entry name" value="4Fe4S_Fe-S-bd"/>
</dbReference>
<keyword evidence="6" id="KW-0670">Pyruvate</keyword>
<comment type="catalytic activity">
    <reaction evidence="4">
        <text>2 oxidized [2Fe-2S]-[ferredoxin] + pyruvate + CoA = 2 reduced [2Fe-2S]-[ferredoxin] + acetyl-CoA + CO2 + H(+)</text>
        <dbReference type="Rhea" id="RHEA:12765"/>
        <dbReference type="Rhea" id="RHEA-COMP:10000"/>
        <dbReference type="Rhea" id="RHEA-COMP:10001"/>
        <dbReference type="ChEBI" id="CHEBI:15361"/>
        <dbReference type="ChEBI" id="CHEBI:15378"/>
        <dbReference type="ChEBI" id="CHEBI:16526"/>
        <dbReference type="ChEBI" id="CHEBI:33737"/>
        <dbReference type="ChEBI" id="CHEBI:33738"/>
        <dbReference type="ChEBI" id="CHEBI:57287"/>
        <dbReference type="ChEBI" id="CHEBI:57288"/>
        <dbReference type="EC" id="1.2.7.1"/>
    </reaction>
</comment>
<dbReference type="Pfam" id="PF13237">
    <property type="entry name" value="Fer4_10"/>
    <property type="match status" value="1"/>
</dbReference>
<evidence type="ECO:0000259" key="5">
    <source>
        <dbReference type="PROSITE" id="PS51379"/>
    </source>
</evidence>
<proteinExistence type="predicted"/>
<dbReference type="Gene3D" id="3.40.920.10">
    <property type="entry name" value="Pyruvate-ferredoxin oxidoreductase, PFOR, domain III"/>
    <property type="match status" value="1"/>
</dbReference>
<dbReference type="OrthoDB" id="372091at2157"/>
<name>N0BCZ7_9EURY</name>
<dbReference type="PROSITE" id="PS00198">
    <property type="entry name" value="4FE4S_FER_1"/>
    <property type="match status" value="1"/>
</dbReference>
<evidence type="ECO:0000256" key="1">
    <source>
        <dbReference type="ARBA" id="ARBA00011595"/>
    </source>
</evidence>
<dbReference type="GeneID" id="25398462"/>
<dbReference type="InterPro" id="IPR011894">
    <property type="entry name" value="PorC_KorC"/>
</dbReference>
<dbReference type="InterPro" id="IPR017900">
    <property type="entry name" value="4Fe4S_Fe_S_CS"/>
</dbReference>
<dbReference type="NCBIfam" id="TIGR02175">
    <property type="entry name" value="PorC_KorC"/>
    <property type="match status" value="1"/>
</dbReference>